<dbReference type="GO" id="GO:0005886">
    <property type="term" value="C:plasma membrane"/>
    <property type="evidence" value="ECO:0007669"/>
    <property type="project" value="UniProtKB-SubCell"/>
</dbReference>
<organism evidence="10 11">
    <name type="scientific">Thermochromatium tepidum ATCC 43061</name>
    <dbReference type="NCBI Taxonomy" id="316276"/>
    <lineage>
        <taxon>Bacteria</taxon>
        <taxon>Pseudomonadati</taxon>
        <taxon>Pseudomonadota</taxon>
        <taxon>Gammaproteobacteria</taxon>
        <taxon>Chromatiales</taxon>
        <taxon>Chromatiaceae</taxon>
        <taxon>Thermochromatium</taxon>
    </lineage>
</organism>
<evidence type="ECO:0000256" key="4">
    <source>
        <dbReference type="ARBA" id="ARBA00022692"/>
    </source>
</evidence>
<evidence type="ECO:0000259" key="9">
    <source>
        <dbReference type="Pfam" id="PF00361"/>
    </source>
</evidence>
<feature type="transmembrane region" description="Helical" evidence="8">
    <location>
        <begin position="514"/>
        <end position="533"/>
    </location>
</feature>
<evidence type="ECO:0000313" key="11">
    <source>
        <dbReference type="Proteomes" id="UP000426424"/>
    </source>
</evidence>
<evidence type="ECO:0000256" key="5">
    <source>
        <dbReference type="ARBA" id="ARBA00022989"/>
    </source>
</evidence>
<feature type="transmembrane region" description="Helical" evidence="8">
    <location>
        <begin position="408"/>
        <end position="429"/>
    </location>
</feature>
<dbReference type="PANTHER" id="PTHR42703">
    <property type="entry name" value="NADH DEHYDROGENASE"/>
    <property type="match status" value="1"/>
</dbReference>
<evidence type="ECO:0000256" key="3">
    <source>
        <dbReference type="ARBA" id="ARBA00022475"/>
    </source>
</evidence>
<dbReference type="PRINTS" id="PR01434">
    <property type="entry name" value="NADHDHGNASE5"/>
</dbReference>
<accession>A0A6I6ECF5</accession>
<evidence type="ECO:0000313" key="10">
    <source>
        <dbReference type="EMBL" id="QGU32619.1"/>
    </source>
</evidence>
<feature type="transmembrane region" description="Helical" evidence="8">
    <location>
        <begin position="129"/>
        <end position="147"/>
    </location>
</feature>
<evidence type="ECO:0000256" key="7">
    <source>
        <dbReference type="RuleBase" id="RU000320"/>
    </source>
</evidence>
<feature type="transmembrane region" description="Helical" evidence="8">
    <location>
        <begin position="32"/>
        <end position="51"/>
    </location>
</feature>
<feature type="transmembrane region" description="Helical" evidence="8">
    <location>
        <begin position="699"/>
        <end position="719"/>
    </location>
</feature>
<evidence type="ECO:0000256" key="2">
    <source>
        <dbReference type="ARBA" id="ARBA00005346"/>
    </source>
</evidence>
<feature type="transmembrane region" description="Helical" evidence="8">
    <location>
        <begin position="483"/>
        <end position="502"/>
    </location>
</feature>
<gene>
    <name evidence="10" type="ORF">E6P07_06240</name>
</gene>
<comment type="similarity">
    <text evidence="2">Belongs to the CPA3 antiporters (TC 2.A.63) subunit D family.</text>
</comment>
<keyword evidence="4 7" id="KW-0812">Transmembrane</keyword>
<dbReference type="AlphaFoldDB" id="A0A6I6ECF5"/>
<feature type="domain" description="NADH:quinone oxidoreductase/Mrp antiporter transmembrane" evidence="9">
    <location>
        <begin position="123"/>
        <end position="419"/>
    </location>
</feature>
<feature type="transmembrane region" description="Helical" evidence="8">
    <location>
        <begin position="6"/>
        <end position="25"/>
    </location>
</feature>
<dbReference type="InterPro" id="IPR050586">
    <property type="entry name" value="CPA3_Na-H_Antiporter_D"/>
</dbReference>
<name>A0A6I6ECF5_THETI</name>
<evidence type="ECO:0000256" key="1">
    <source>
        <dbReference type="ARBA" id="ARBA00004651"/>
    </source>
</evidence>
<dbReference type="InterPro" id="IPR001750">
    <property type="entry name" value="ND/Mrp_TM"/>
</dbReference>
<feature type="transmembrane region" description="Helical" evidence="8">
    <location>
        <begin position="450"/>
        <end position="471"/>
    </location>
</feature>
<feature type="transmembrane region" description="Helical" evidence="8">
    <location>
        <begin position="648"/>
        <end position="668"/>
    </location>
</feature>
<feature type="transmembrane region" description="Helical" evidence="8">
    <location>
        <begin position="293"/>
        <end position="313"/>
    </location>
</feature>
<sequence>MLDPLALAVALPLLGALLVTMLPGWSRTLGMLAALATTGVALWLTVIVWGGEGLRSDLGGWGVPLGIALRADGLAAALVAMANLVALAISINATGYFGAAESSRKFWPLWLLLWTALNGLFLAADLFNLYVMLELLGLSAAALGALTGTREAAEANLRYLLVGLLGSMTYLLGVALLYTAYGALDLELVAEALTPGPVAWSALALMIGGLLLKSALFPLHFWLPPAHANAPAPVSAALSALVVKAAVYLVLRLWLDLFDGIATLPAAMLLGLLGAGAVLWGSWRALRAERLKLLAAYSTVAQVGYLFLFLPLLTATPDGAERERLLTALVLLALTHGFAKAGFFLAAGLVQKSTGHDRIRELGGAAQSLPAATFTIGLAGVALIGLPPSGAFFAKWVLVGQAIALGQWWWALVAMAGTLLAAAYVFRVLARAFNREPTPKCFLTDPRTEIPALLLAGLGVKAALVPLHGWLPQAMVAPAPVSALLHAVAVVKAGAFGIVRVVYDVYGVEFAHDLGLLTVLGVLAATTIIYGSIKALSQDGLKKRLAYSTVSQVSYIALGASVLGPIATIGGLVHLVHQGIMKITLFFCAGNYAETLGVHRVSEMNGVGRRMPWTTLAFTVGALGMIGIPPVAGFVTKWYLGLGAASAGAYWVIGVLLVSSLLNAAYFLPILYRAWFRPPPEHWPKEPVLSKRLETAPALLWPPVVTALLAVVAGLLAAAPFSPLEWATLIAEREYGR</sequence>
<reference evidence="10 11" key="1">
    <citation type="submission" date="2019-12" db="EMBL/GenBank/DDBJ databases">
        <title>The complete genome of the thermophilic, anoxygenic phototrophic gammaproteobacterium Thermochromatium tepidum.</title>
        <authorList>
            <person name="Sattley W.M."/>
            <person name="Swingley W.D."/>
            <person name="Burchell B.M."/>
            <person name="Gurbani S.A."/>
            <person name="Kujawa C.M."/>
            <person name="Nuccio D.A."/>
            <person name="Schladweiler J."/>
            <person name="Shaffer K.N."/>
            <person name="Stokes L.M."/>
            <person name="Touchman J.W."/>
            <person name="Blankenship R.E."/>
            <person name="Madigan M.T."/>
        </authorList>
    </citation>
    <scope>NUCLEOTIDE SEQUENCE [LARGE SCALE GENOMIC DNA]</scope>
    <source>
        <strain evidence="10 11">ATCC 43061</strain>
    </source>
</reference>
<dbReference type="OrthoDB" id="9768329at2"/>
<feature type="transmembrane region" description="Helical" evidence="8">
    <location>
        <begin position="261"/>
        <end position="281"/>
    </location>
</feature>
<feature type="transmembrane region" description="Helical" evidence="8">
    <location>
        <begin position="325"/>
        <end position="350"/>
    </location>
</feature>
<comment type="subcellular location">
    <subcellularLocation>
        <location evidence="1">Cell membrane</location>
        <topology evidence="1">Multi-pass membrane protein</topology>
    </subcellularLocation>
    <subcellularLocation>
        <location evidence="7">Membrane</location>
        <topology evidence="7">Multi-pass membrane protein</topology>
    </subcellularLocation>
</comment>
<keyword evidence="5 8" id="KW-1133">Transmembrane helix</keyword>
<evidence type="ECO:0000256" key="6">
    <source>
        <dbReference type="ARBA" id="ARBA00023136"/>
    </source>
</evidence>
<keyword evidence="11" id="KW-1185">Reference proteome</keyword>
<feature type="domain" description="NADH:quinone oxidoreductase/Mrp antiporter transmembrane" evidence="9">
    <location>
        <begin position="452"/>
        <end position="662"/>
    </location>
</feature>
<feature type="transmembrane region" description="Helical" evidence="8">
    <location>
        <begin position="198"/>
        <end position="222"/>
    </location>
</feature>
<feature type="transmembrane region" description="Helical" evidence="8">
    <location>
        <begin position="71"/>
        <end position="94"/>
    </location>
</feature>
<keyword evidence="6 8" id="KW-0472">Membrane</keyword>
<dbReference type="KEGG" id="ttp:E6P07_06240"/>
<keyword evidence="3" id="KW-1003">Cell membrane</keyword>
<feature type="transmembrane region" description="Helical" evidence="8">
    <location>
        <begin position="371"/>
        <end position="396"/>
    </location>
</feature>
<dbReference type="Pfam" id="PF00361">
    <property type="entry name" value="Proton_antipo_M"/>
    <property type="match status" value="2"/>
</dbReference>
<dbReference type="EMBL" id="CP039268">
    <property type="protein sequence ID" value="QGU32619.1"/>
    <property type="molecule type" value="Genomic_DNA"/>
</dbReference>
<feature type="transmembrane region" description="Helical" evidence="8">
    <location>
        <begin position="106"/>
        <end position="123"/>
    </location>
</feature>
<feature type="transmembrane region" description="Helical" evidence="8">
    <location>
        <begin position="159"/>
        <end position="178"/>
    </location>
</feature>
<feature type="transmembrane region" description="Helical" evidence="8">
    <location>
        <begin position="234"/>
        <end position="255"/>
    </location>
</feature>
<protein>
    <recommendedName>
        <fullName evidence="9">NADH:quinone oxidoreductase/Mrp antiporter transmembrane domain-containing protein</fullName>
    </recommendedName>
</protein>
<feature type="transmembrane region" description="Helical" evidence="8">
    <location>
        <begin position="553"/>
        <end position="576"/>
    </location>
</feature>
<evidence type="ECO:0000256" key="8">
    <source>
        <dbReference type="SAM" id="Phobius"/>
    </source>
</evidence>
<proteinExistence type="inferred from homology"/>
<feature type="transmembrane region" description="Helical" evidence="8">
    <location>
        <begin position="613"/>
        <end position="636"/>
    </location>
</feature>
<dbReference type="PANTHER" id="PTHR42703:SF1">
    <property type="entry name" value="NA(+)_H(+) ANTIPORTER SUBUNIT D1"/>
    <property type="match status" value="1"/>
</dbReference>
<dbReference type="Proteomes" id="UP000426424">
    <property type="component" value="Chromosome"/>
</dbReference>